<dbReference type="SMART" id="SM00490">
    <property type="entry name" value="HELICc"/>
    <property type="match status" value="1"/>
</dbReference>
<dbReference type="SUPFAM" id="SSF52540">
    <property type="entry name" value="P-loop containing nucleoside triphosphate hydrolases"/>
    <property type="match status" value="3"/>
</dbReference>
<evidence type="ECO:0000256" key="2">
    <source>
        <dbReference type="SAM" id="MobiDB-lite"/>
    </source>
</evidence>
<gene>
    <name evidence="5" type="ORF">ABB37_09091</name>
</gene>
<comment type="caution">
    <text evidence="5">The sequence shown here is derived from an EMBL/GenBank/DDBJ whole genome shotgun (WGS) entry which is preliminary data.</text>
</comment>
<dbReference type="AlphaFoldDB" id="A0A0N1J498"/>
<evidence type="ECO:0000259" key="4">
    <source>
        <dbReference type="PROSITE" id="PS51194"/>
    </source>
</evidence>
<keyword evidence="5" id="KW-0347">Helicase</keyword>
<feature type="region of interest" description="Disordered" evidence="2">
    <location>
        <begin position="317"/>
        <end position="349"/>
    </location>
</feature>
<sequence length="882" mass="95795">MTGVATDFSPLLQATTSMAQSAQHTHTLIHANMEAQRQGAAVHHVESCQEFFPFDVTISATVAGPPSKIRAEAGSTDPSDPSLCLLPHQLAGVRWLLALHALGLHGILADEMGLGKTIQILVFYAALARRGLLGTYLIVAPLSTLDNWERELHRWLPWMHVTLFHGSHDERARLRSRLRRRHRRAFQHRDRLRAQWAAGTPATVLAREVGGVVLASYESVMADGAALARLLRWDVTTVDEAQRLKNVECKLLRALRKADSPMRLILTGTPLQNNLEELWTLLEYVAPQLFCHSDMSQREAREAIAALSDGCHASEDETTRSLFSSPAPPDSDDCFQPVPRGSTVDARASNAASSHGTDAAAHQLLLHLRSALQPFLLRRTKASAGIRLPPKYDLYLPTPLTEAQQVFYNRVREQERYATGRLTHLRKCCLHPFLFPEFAEEVAPGVSSDTATGAGRTAAARLDALISHSGKLQVLDAMLPLLRRGGHRVLLFSQMTRALDLVEEYLCLKNKVIEGECSAACAHDEASADEASGSTSEPCMSALQSRLLLYTRLDGASTTEERGEAIRLFQGGRATQLGAETDLTSALCSRAYRVGGSTVAAEARRHHAAALQTSARKRQRTCDARSFLCGVAADDAIFEHAFSSASSAVVSPSRGQEYPRGILPDQSLNEIAANNPLKSEGCVKRCYANLVQRPNTNEMPPSYDNGCGRSPHISPSSPATKPTTPHSATVAEQSAPPPGPVSPPSSPELFLFLISTRAGGSGLNLAAADTVILLDGDFNPHNDLQAVDRCHRIGQTRPVAVYRLVSPHTVEAERHLCIAAKKMNLDRLVLEGRGGQGGQLSGQPVDARELLSCAGTASSGIASRELQLLLDRAWLRMNFPVA</sequence>
<dbReference type="SMART" id="SM00487">
    <property type="entry name" value="DEXDc"/>
    <property type="match status" value="1"/>
</dbReference>
<dbReference type="VEuPathDB" id="TriTrypDB:LpyrH10_29_0060"/>
<feature type="region of interest" description="Disordered" evidence="2">
    <location>
        <begin position="693"/>
        <end position="744"/>
    </location>
</feature>
<feature type="compositionally biased region" description="Pro residues" evidence="2">
    <location>
        <begin position="735"/>
        <end position="744"/>
    </location>
</feature>
<dbReference type="OMA" id="HLRKCCI"/>
<dbReference type="CDD" id="cd17919">
    <property type="entry name" value="DEXHc_Snf"/>
    <property type="match status" value="1"/>
</dbReference>
<dbReference type="PROSITE" id="PS51192">
    <property type="entry name" value="HELICASE_ATP_BIND_1"/>
    <property type="match status" value="1"/>
</dbReference>
<evidence type="ECO:0000256" key="1">
    <source>
        <dbReference type="ARBA" id="ARBA00022801"/>
    </source>
</evidence>
<keyword evidence="5" id="KW-0547">Nucleotide-binding</keyword>
<reference evidence="5 6" key="1">
    <citation type="submission" date="2015-07" db="EMBL/GenBank/DDBJ databases">
        <title>High-quality genome of monoxenous trypanosomatid Leptomonas pyrrhocoris.</title>
        <authorList>
            <person name="Flegontov P."/>
            <person name="Butenko A."/>
            <person name="Firsov S."/>
            <person name="Vlcek C."/>
            <person name="Logacheva M.D."/>
            <person name="Field M."/>
            <person name="Filatov D."/>
            <person name="Flegontova O."/>
            <person name="Gerasimov E."/>
            <person name="Jackson A.P."/>
            <person name="Kelly S."/>
            <person name="Opperdoes F."/>
            <person name="O'Reilly A."/>
            <person name="Votypka J."/>
            <person name="Yurchenko V."/>
            <person name="Lukes J."/>
        </authorList>
    </citation>
    <scope>NUCLEOTIDE SEQUENCE [LARGE SCALE GENOMIC DNA]</scope>
    <source>
        <strain evidence="5">H10</strain>
    </source>
</reference>
<keyword evidence="1" id="KW-0378">Hydrolase</keyword>
<feature type="domain" description="Helicase ATP-binding" evidence="3">
    <location>
        <begin position="97"/>
        <end position="288"/>
    </location>
</feature>
<dbReference type="RefSeq" id="XP_015652821.1">
    <property type="nucleotide sequence ID" value="XM_015808368.1"/>
</dbReference>
<keyword evidence="5" id="KW-0067">ATP-binding</keyword>
<dbReference type="EMBL" id="LGTL01000029">
    <property type="protein sequence ID" value="KPA74382.1"/>
    <property type="molecule type" value="Genomic_DNA"/>
</dbReference>
<dbReference type="Proteomes" id="UP000037923">
    <property type="component" value="Unassembled WGS sequence"/>
</dbReference>
<dbReference type="PANTHER" id="PTHR10799">
    <property type="entry name" value="SNF2/RAD54 HELICASE FAMILY"/>
    <property type="match status" value="1"/>
</dbReference>
<feature type="compositionally biased region" description="Low complexity" evidence="2">
    <location>
        <begin position="714"/>
        <end position="729"/>
    </location>
</feature>
<evidence type="ECO:0000313" key="6">
    <source>
        <dbReference type="Proteomes" id="UP000037923"/>
    </source>
</evidence>
<evidence type="ECO:0000259" key="3">
    <source>
        <dbReference type="PROSITE" id="PS51192"/>
    </source>
</evidence>
<dbReference type="Gene3D" id="3.40.50.300">
    <property type="entry name" value="P-loop containing nucleotide triphosphate hydrolases"/>
    <property type="match status" value="2"/>
</dbReference>
<keyword evidence="6" id="KW-1185">Reference proteome</keyword>
<dbReference type="Gene3D" id="3.40.50.10810">
    <property type="entry name" value="Tandem AAA-ATPase domain"/>
    <property type="match status" value="1"/>
</dbReference>
<dbReference type="GeneID" id="26909374"/>
<dbReference type="InterPro" id="IPR049730">
    <property type="entry name" value="SNF2/RAD54-like_C"/>
</dbReference>
<dbReference type="Pfam" id="PF00271">
    <property type="entry name" value="Helicase_C"/>
    <property type="match status" value="1"/>
</dbReference>
<dbReference type="InterPro" id="IPR000330">
    <property type="entry name" value="SNF2_N"/>
</dbReference>
<dbReference type="InterPro" id="IPR027417">
    <property type="entry name" value="P-loop_NTPase"/>
</dbReference>
<dbReference type="PROSITE" id="PS51194">
    <property type="entry name" value="HELICASE_CTER"/>
    <property type="match status" value="1"/>
</dbReference>
<dbReference type="InterPro" id="IPR014001">
    <property type="entry name" value="Helicase_ATP-bd"/>
</dbReference>
<feature type="domain" description="Helicase C-terminal" evidence="4">
    <location>
        <begin position="663"/>
        <end position="836"/>
    </location>
</feature>
<proteinExistence type="predicted"/>
<dbReference type="InterPro" id="IPR038718">
    <property type="entry name" value="SNF2-like_sf"/>
</dbReference>
<dbReference type="GO" id="GO:0005524">
    <property type="term" value="F:ATP binding"/>
    <property type="evidence" value="ECO:0007669"/>
    <property type="project" value="InterPro"/>
</dbReference>
<accession>A0A0N1J498</accession>
<dbReference type="GO" id="GO:0016787">
    <property type="term" value="F:hydrolase activity"/>
    <property type="evidence" value="ECO:0007669"/>
    <property type="project" value="UniProtKB-KW"/>
</dbReference>
<dbReference type="GO" id="GO:0004386">
    <property type="term" value="F:helicase activity"/>
    <property type="evidence" value="ECO:0007669"/>
    <property type="project" value="UniProtKB-KW"/>
</dbReference>
<dbReference type="RefSeq" id="XP_015652822.1">
    <property type="nucleotide sequence ID" value="XM_015808369.1"/>
</dbReference>
<organism evidence="5 6">
    <name type="scientific">Leptomonas pyrrhocoris</name>
    <name type="common">Firebug parasite</name>
    <dbReference type="NCBI Taxonomy" id="157538"/>
    <lineage>
        <taxon>Eukaryota</taxon>
        <taxon>Discoba</taxon>
        <taxon>Euglenozoa</taxon>
        <taxon>Kinetoplastea</taxon>
        <taxon>Metakinetoplastina</taxon>
        <taxon>Trypanosomatida</taxon>
        <taxon>Trypanosomatidae</taxon>
        <taxon>Leishmaniinae</taxon>
        <taxon>Leptomonas</taxon>
    </lineage>
</organism>
<evidence type="ECO:0000313" key="5">
    <source>
        <dbReference type="EMBL" id="KPA74382.1"/>
    </source>
</evidence>
<protein>
    <submittedName>
        <fullName evidence="5">Helicase-like protein</fullName>
    </submittedName>
</protein>
<dbReference type="EMBL" id="LGTL01000029">
    <property type="protein sequence ID" value="KPA74383.1"/>
    <property type="molecule type" value="Genomic_DNA"/>
</dbReference>
<dbReference type="Pfam" id="PF00176">
    <property type="entry name" value="SNF2-rel_dom"/>
    <property type="match status" value="1"/>
</dbReference>
<dbReference type="InterPro" id="IPR001650">
    <property type="entry name" value="Helicase_C-like"/>
</dbReference>
<dbReference type="OrthoDB" id="265531at2759"/>
<dbReference type="CDD" id="cd18793">
    <property type="entry name" value="SF2_C_SNF"/>
    <property type="match status" value="1"/>
</dbReference>
<name>A0A0N1J498_LEPPY</name>